<dbReference type="PROSITE" id="PS50940">
    <property type="entry name" value="CHIT_BIND_II"/>
    <property type="match status" value="1"/>
</dbReference>
<dbReference type="Pfam" id="PF02661">
    <property type="entry name" value="Fic"/>
    <property type="match status" value="1"/>
</dbReference>
<organism evidence="22 23">
    <name type="scientific">Branchiostoma lanceolatum</name>
    <name type="common">Common lancelet</name>
    <name type="synonym">Amphioxus lanceolatum</name>
    <dbReference type="NCBI Taxonomy" id="7740"/>
    <lineage>
        <taxon>Eukaryota</taxon>
        <taxon>Metazoa</taxon>
        <taxon>Chordata</taxon>
        <taxon>Cephalochordata</taxon>
        <taxon>Leptocardii</taxon>
        <taxon>Amphioxiformes</taxon>
        <taxon>Branchiostomatidae</taxon>
        <taxon>Branchiostoma</taxon>
    </lineage>
</organism>
<feature type="region of interest" description="Disordered" evidence="17">
    <location>
        <begin position="184"/>
        <end position="231"/>
    </location>
</feature>
<dbReference type="InterPro" id="IPR036508">
    <property type="entry name" value="Chitin-bd_dom_sf"/>
</dbReference>
<dbReference type="Pfam" id="PF00008">
    <property type="entry name" value="EGF"/>
    <property type="match status" value="1"/>
</dbReference>
<evidence type="ECO:0000256" key="3">
    <source>
        <dbReference type="ARBA" id="ARBA00012729"/>
    </source>
</evidence>
<evidence type="ECO:0000256" key="2">
    <source>
        <dbReference type="ARBA" id="ARBA00004167"/>
    </source>
</evidence>
<dbReference type="Gene3D" id="1.10.3290.10">
    <property type="entry name" value="Fido-like domain"/>
    <property type="match status" value="1"/>
</dbReference>
<keyword evidence="10" id="KW-0119">Carbohydrate metabolism</keyword>
<dbReference type="AlphaFoldDB" id="A0A8J9WDG7"/>
<keyword evidence="7" id="KW-0802">TPR repeat</keyword>
<evidence type="ECO:0000256" key="11">
    <source>
        <dbReference type="ARBA" id="ARBA00023136"/>
    </source>
</evidence>
<keyword evidence="8 14" id="KW-0067">ATP-binding</keyword>
<dbReference type="InterPro" id="IPR002172">
    <property type="entry name" value="LDrepeatLR_classA_rpt"/>
</dbReference>
<feature type="chain" id="PRO_5035445047" description="chitinase" evidence="18">
    <location>
        <begin position="22"/>
        <end position="540"/>
    </location>
</feature>
<keyword evidence="12 15" id="KW-1015">Disulfide bond</keyword>
<proteinExistence type="predicted"/>
<dbReference type="InterPro" id="IPR040198">
    <property type="entry name" value="Fido_containing"/>
</dbReference>
<dbReference type="PANTHER" id="PTHR13504:SF34">
    <property type="entry name" value="PROTEIN ADENYLYLTRANSFERASE FICD"/>
    <property type="match status" value="1"/>
</dbReference>
<evidence type="ECO:0000256" key="5">
    <source>
        <dbReference type="ARBA" id="ARBA00022737"/>
    </source>
</evidence>
<evidence type="ECO:0000313" key="22">
    <source>
        <dbReference type="EMBL" id="CAH1232500.1"/>
    </source>
</evidence>
<evidence type="ECO:0000256" key="8">
    <source>
        <dbReference type="ARBA" id="ARBA00022840"/>
    </source>
</evidence>
<evidence type="ECO:0000256" key="17">
    <source>
        <dbReference type="SAM" id="MobiDB-lite"/>
    </source>
</evidence>
<dbReference type="GO" id="GO:0006032">
    <property type="term" value="P:chitin catabolic process"/>
    <property type="evidence" value="ECO:0007669"/>
    <property type="project" value="UniProtKB-KW"/>
</dbReference>
<dbReference type="GO" id="GO:0016020">
    <property type="term" value="C:membrane"/>
    <property type="evidence" value="ECO:0007669"/>
    <property type="project" value="UniProtKB-SubCell"/>
</dbReference>
<accession>A0A8J9WDG7</accession>
<evidence type="ECO:0000256" key="10">
    <source>
        <dbReference type="ARBA" id="ARBA00023024"/>
    </source>
</evidence>
<dbReference type="SMART" id="SM00192">
    <property type="entry name" value="LDLa"/>
    <property type="match status" value="1"/>
</dbReference>
<comment type="catalytic activity">
    <reaction evidence="1">
        <text>Random endo-hydrolysis of N-acetyl-beta-D-glucosaminide (1-&gt;4)-beta-linkages in chitin and chitodextrins.</text>
        <dbReference type="EC" id="3.2.1.14"/>
    </reaction>
</comment>
<dbReference type="GO" id="GO:0008843">
    <property type="term" value="F:endochitinase activity"/>
    <property type="evidence" value="ECO:0007669"/>
    <property type="project" value="UniProtKB-EC"/>
</dbReference>
<dbReference type="Gene3D" id="4.10.400.10">
    <property type="entry name" value="Low-density Lipoprotein Receptor"/>
    <property type="match status" value="1"/>
</dbReference>
<evidence type="ECO:0000256" key="14">
    <source>
        <dbReference type="PIRSR" id="PIRSR640198-2"/>
    </source>
</evidence>
<evidence type="ECO:0000256" key="15">
    <source>
        <dbReference type="PROSITE-ProRule" id="PRU00076"/>
    </source>
</evidence>
<dbReference type="SUPFAM" id="SSF140931">
    <property type="entry name" value="Fic-like"/>
    <property type="match status" value="1"/>
</dbReference>
<keyword evidence="9" id="KW-1133">Transmembrane helix</keyword>
<feature type="active site" evidence="13">
    <location>
        <position position="453"/>
    </location>
</feature>
<keyword evidence="18" id="KW-0732">Signal</keyword>
<evidence type="ECO:0000259" key="20">
    <source>
        <dbReference type="PROSITE" id="PS50940"/>
    </source>
</evidence>
<dbReference type="PROSITE" id="PS00022">
    <property type="entry name" value="EGF_1"/>
    <property type="match status" value="1"/>
</dbReference>
<dbReference type="Proteomes" id="UP000838412">
    <property type="component" value="Chromosome 1"/>
</dbReference>
<evidence type="ECO:0000259" key="21">
    <source>
        <dbReference type="PROSITE" id="PS51459"/>
    </source>
</evidence>
<gene>
    <name evidence="22" type="primary">FICD</name>
    <name evidence="22" type="ORF">BLAG_LOCUS1606</name>
</gene>
<dbReference type="InterPro" id="IPR003812">
    <property type="entry name" value="Fido"/>
</dbReference>
<dbReference type="PROSITE" id="PS50026">
    <property type="entry name" value="EGF_3"/>
    <property type="match status" value="1"/>
</dbReference>
<keyword evidence="23" id="KW-1185">Reference proteome</keyword>
<feature type="binding site" evidence="14">
    <location>
        <begin position="457"/>
        <end position="464"/>
    </location>
    <ligand>
        <name>ATP</name>
        <dbReference type="ChEBI" id="CHEBI:30616"/>
    </ligand>
</feature>
<dbReference type="SUPFAM" id="SSF57625">
    <property type="entry name" value="Invertebrate chitin-binding proteins"/>
    <property type="match status" value="1"/>
</dbReference>
<dbReference type="GO" id="GO:0005524">
    <property type="term" value="F:ATP binding"/>
    <property type="evidence" value="ECO:0007669"/>
    <property type="project" value="UniProtKB-KW"/>
</dbReference>
<evidence type="ECO:0000256" key="16">
    <source>
        <dbReference type="PROSITE-ProRule" id="PRU00124"/>
    </source>
</evidence>
<keyword evidence="4" id="KW-0812">Transmembrane</keyword>
<dbReference type="GO" id="GO:0005576">
    <property type="term" value="C:extracellular region"/>
    <property type="evidence" value="ECO:0007669"/>
    <property type="project" value="InterPro"/>
</dbReference>
<dbReference type="SUPFAM" id="SSF57424">
    <property type="entry name" value="LDL receptor-like module"/>
    <property type="match status" value="1"/>
</dbReference>
<feature type="domain" description="Fido" evidence="21">
    <location>
        <begin position="375"/>
        <end position="516"/>
    </location>
</feature>
<dbReference type="EMBL" id="OV696686">
    <property type="protein sequence ID" value="CAH1232500.1"/>
    <property type="molecule type" value="Genomic_DNA"/>
</dbReference>
<feature type="signal peptide" evidence="18">
    <location>
        <begin position="1"/>
        <end position="21"/>
    </location>
</feature>
<keyword evidence="15" id="KW-0245">EGF-like domain</keyword>
<dbReference type="GO" id="GO:0008061">
    <property type="term" value="F:chitin binding"/>
    <property type="evidence" value="ECO:0007669"/>
    <property type="project" value="InterPro"/>
</dbReference>
<keyword evidence="10" id="KW-0624">Polysaccharide degradation</keyword>
<comment type="caution">
    <text evidence="15">Lacks conserved residue(s) required for the propagation of feature annotation.</text>
</comment>
<dbReference type="Pfam" id="PF01607">
    <property type="entry name" value="CBM_14"/>
    <property type="match status" value="1"/>
</dbReference>
<feature type="disulfide bond" evidence="16">
    <location>
        <begin position="127"/>
        <end position="145"/>
    </location>
</feature>
<keyword evidence="6 14" id="KW-0547">Nucleotide-binding</keyword>
<dbReference type="PANTHER" id="PTHR13504">
    <property type="entry name" value="FIDO DOMAIN-CONTAINING PROTEIN DDB_G0283145"/>
    <property type="match status" value="1"/>
</dbReference>
<dbReference type="CDD" id="cd00112">
    <property type="entry name" value="LDLa"/>
    <property type="match status" value="1"/>
</dbReference>
<feature type="domain" description="EGF-like" evidence="19">
    <location>
        <begin position="83"/>
        <end position="117"/>
    </location>
</feature>
<evidence type="ECO:0000256" key="12">
    <source>
        <dbReference type="ARBA" id="ARBA00023157"/>
    </source>
</evidence>
<feature type="disulfide bond" evidence="15">
    <location>
        <begin position="107"/>
        <end position="116"/>
    </location>
</feature>
<dbReference type="PROSITE" id="PS51459">
    <property type="entry name" value="FIDO"/>
    <property type="match status" value="1"/>
</dbReference>
<dbReference type="Pfam" id="PF00057">
    <property type="entry name" value="Ldl_recept_a"/>
    <property type="match status" value="1"/>
</dbReference>
<dbReference type="InterPro" id="IPR002557">
    <property type="entry name" value="Chitin-bd_dom"/>
</dbReference>
<dbReference type="InterPro" id="IPR000742">
    <property type="entry name" value="EGF"/>
</dbReference>
<evidence type="ECO:0000256" key="13">
    <source>
        <dbReference type="PIRSR" id="PIRSR640198-1"/>
    </source>
</evidence>
<evidence type="ECO:0000256" key="9">
    <source>
        <dbReference type="ARBA" id="ARBA00022989"/>
    </source>
</evidence>
<dbReference type="PROSITE" id="PS50068">
    <property type="entry name" value="LDLRA_2"/>
    <property type="match status" value="1"/>
</dbReference>
<dbReference type="SUPFAM" id="SSF57196">
    <property type="entry name" value="EGF/Laminin"/>
    <property type="match status" value="1"/>
</dbReference>
<dbReference type="CDD" id="cd00054">
    <property type="entry name" value="EGF_CA"/>
    <property type="match status" value="1"/>
</dbReference>
<feature type="compositionally biased region" description="Low complexity" evidence="17">
    <location>
        <begin position="190"/>
        <end position="204"/>
    </location>
</feature>
<dbReference type="EC" id="3.2.1.14" evidence="3"/>
<dbReference type="InterPro" id="IPR036597">
    <property type="entry name" value="Fido-like_dom_sf"/>
</dbReference>
<evidence type="ECO:0000259" key="19">
    <source>
        <dbReference type="PROSITE" id="PS50026"/>
    </source>
</evidence>
<dbReference type="InterPro" id="IPR023415">
    <property type="entry name" value="LDLR_class-A_CS"/>
</dbReference>
<evidence type="ECO:0000256" key="1">
    <source>
        <dbReference type="ARBA" id="ARBA00000822"/>
    </source>
</evidence>
<feature type="disulfide bond" evidence="16">
    <location>
        <begin position="120"/>
        <end position="132"/>
    </location>
</feature>
<evidence type="ECO:0000256" key="6">
    <source>
        <dbReference type="ARBA" id="ARBA00022741"/>
    </source>
</evidence>
<keyword evidence="10" id="KW-0146">Chitin degradation</keyword>
<dbReference type="SMART" id="SM00494">
    <property type="entry name" value="ChtBD2"/>
    <property type="match status" value="1"/>
</dbReference>
<feature type="domain" description="Chitin-binding type-2" evidence="20">
    <location>
        <begin position="27"/>
        <end position="84"/>
    </location>
</feature>
<sequence length="540" mass="58379">MGHNREVFPLVFVVAVSFVSAQFTGEGASCNGHPSGSVYGNADDCKTYHTCLNGVEYSATCPDNQLFNAGSQTCASPFSVSCDFCASQPCKNGGVCSSGYTTYYCSCPEGLGGKDCANACGLDEFACAGGGCIPSNRVCDADPDCPDMSDEVGRDDCDVICSLTTQDYDAYTCQHQTTSTAGLTKRGVKSETTTTVPVESTATTGLTKRTNDESPPKRNIPPEQQQHSDSRLLSAKRALKSGQTPLAKSYLEEALLFNPYNDEALTTYGALVESASPRLADKVYSRALHHGGGSMAARAAAGRARLAPVLGKELRDRLDRIDAKMAQLKPSDIAAFVDCLLVPHVLYSNKSMEAKRRGDEKDGLLSVLKYIHSQESAEKPLEIHRKLTEFDLSIAGKVRTSQVYIPKVYTPPKPEDAADDTAAFVDFLENSSARNMHPIELAAHAHHELVAIHPFQDGNGRTARMLANAILMRAGYPPAVFTKGDRRSYTEALRLSDVSRAQGEFQGRAFARYLATLVERSVEMILNQPDDSLFSICVDL</sequence>
<dbReference type="OrthoDB" id="439046at2759"/>
<evidence type="ECO:0000313" key="23">
    <source>
        <dbReference type="Proteomes" id="UP000838412"/>
    </source>
</evidence>
<keyword evidence="5" id="KW-0677">Repeat</keyword>
<dbReference type="SMART" id="SM00181">
    <property type="entry name" value="EGF"/>
    <property type="match status" value="1"/>
</dbReference>
<evidence type="ECO:0000256" key="18">
    <source>
        <dbReference type="SAM" id="SignalP"/>
    </source>
</evidence>
<reference evidence="22" key="1">
    <citation type="submission" date="2022-01" db="EMBL/GenBank/DDBJ databases">
        <authorList>
            <person name="Braso-Vives M."/>
        </authorList>
    </citation>
    <scope>NUCLEOTIDE SEQUENCE</scope>
</reference>
<evidence type="ECO:0000256" key="7">
    <source>
        <dbReference type="ARBA" id="ARBA00022803"/>
    </source>
</evidence>
<dbReference type="InterPro" id="IPR036055">
    <property type="entry name" value="LDL_receptor-like_sf"/>
</dbReference>
<dbReference type="PROSITE" id="PS01209">
    <property type="entry name" value="LDLRA_1"/>
    <property type="match status" value="1"/>
</dbReference>
<comment type="subcellular location">
    <subcellularLocation>
        <location evidence="2">Membrane</location>
        <topology evidence="2">Single-pass membrane protein</topology>
    </subcellularLocation>
</comment>
<name>A0A8J9WDG7_BRALA</name>
<protein>
    <recommendedName>
        <fullName evidence="3">chitinase</fullName>
        <ecNumber evidence="3">3.2.1.14</ecNumber>
    </recommendedName>
</protein>
<dbReference type="Gene3D" id="2.10.25.10">
    <property type="entry name" value="Laminin"/>
    <property type="match status" value="1"/>
</dbReference>
<dbReference type="Gene3D" id="2.170.140.10">
    <property type="entry name" value="Chitin binding domain"/>
    <property type="match status" value="1"/>
</dbReference>
<evidence type="ECO:0000256" key="4">
    <source>
        <dbReference type="ARBA" id="ARBA00022692"/>
    </source>
</evidence>
<keyword evidence="11" id="KW-0472">Membrane</keyword>